<dbReference type="AlphaFoldDB" id="A0A1T5DKG3"/>
<dbReference type="RefSeq" id="WP_079666079.1">
    <property type="nucleotide sequence ID" value="NZ_FUYZ01000002.1"/>
</dbReference>
<dbReference type="EMBL" id="FUYZ01000002">
    <property type="protein sequence ID" value="SKB72238.1"/>
    <property type="molecule type" value="Genomic_DNA"/>
</dbReference>
<dbReference type="PANTHER" id="PTHR34406:SF1">
    <property type="entry name" value="PROTEIN YCEI"/>
    <property type="match status" value="1"/>
</dbReference>
<sequence>MKKLFLSFMLMFAVTMSFAQSTWTIDPMHSSFNFNIKHMGISFVQGRFDKFDASILTSDADLKDAKFDFTIDTNSIDTDVEPRDKHLKSADFFDVEKFPTMTFKSTSIHKAKNNAYVLQGDLTIKGVTKPIVVTLTYGGKAKDQQGNEKLGIQTKFKINRFDYGVSYDPSGAAVGKNVDITVFAEFTKK</sequence>
<gene>
    <name evidence="3" type="ORF">SAMN05660477_00800</name>
</gene>
<evidence type="ECO:0000259" key="2">
    <source>
        <dbReference type="SMART" id="SM00867"/>
    </source>
</evidence>
<feature type="domain" description="Lipid/polyisoprenoid-binding YceI-like" evidence="2">
    <location>
        <begin position="22"/>
        <end position="187"/>
    </location>
</feature>
<proteinExistence type="predicted"/>
<dbReference type="STRING" id="619805.SAMN05660477_00800"/>
<dbReference type="SUPFAM" id="SSF101874">
    <property type="entry name" value="YceI-like"/>
    <property type="match status" value="1"/>
</dbReference>
<evidence type="ECO:0000256" key="1">
    <source>
        <dbReference type="SAM" id="SignalP"/>
    </source>
</evidence>
<dbReference type="SMART" id="SM00867">
    <property type="entry name" value="YceI"/>
    <property type="match status" value="1"/>
</dbReference>
<feature type="signal peptide" evidence="1">
    <location>
        <begin position="1"/>
        <end position="19"/>
    </location>
</feature>
<dbReference type="OrthoDB" id="9811006at2"/>
<dbReference type="InterPro" id="IPR007372">
    <property type="entry name" value="Lipid/polyisoprenoid-bd_YceI"/>
</dbReference>
<name>A0A1T5DKG3_9FLAO</name>
<keyword evidence="1" id="KW-0732">Signal</keyword>
<protein>
    <submittedName>
        <fullName evidence="3">Polyisoprenoid-binding protein YceI</fullName>
    </submittedName>
</protein>
<evidence type="ECO:0000313" key="4">
    <source>
        <dbReference type="Proteomes" id="UP000191112"/>
    </source>
</evidence>
<dbReference type="Pfam" id="PF04264">
    <property type="entry name" value="YceI"/>
    <property type="match status" value="1"/>
</dbReference>
<dbReference type="PANTHER" id="PTHR34406">
    <property type="entry name" value="PROTEIN YCEI"/>
    <property type="match status" value="1"/>
</dbReference>
<dbReference type="Gene3D" id="2.40.128.110">
    <property type="entry name" value="Lipid/polyisoprenoid-binding, YceI-like"/>
    <property type="match status" value="1"/>
</dbReference>
<dbReference type="InterPro" id="IPR036761">
    <property type="entry name" value="TTHA0802/YceI-like_sf"/>
</dbReference>
<keyword evidence="4" id="KW-1185">Reference proteome</keyword>
<organism evidence="3 4">
    <name type="scientific">Soonwooa buanensis</name>
    <dbReference type="NCBI Taxonomy" id="619805"/>
    <lineage>
        <taxon>Bacteria</taxon>
        <taxon>Pseudomonadati</taxon>
        <taxon>Bacteroidota</taxon>
        <taxon>Flavobacteriia</taxon>
        <taxon>Flavobacteriales</taxon>
        <taxon>Weeksellaceae</taxon>
        <taxon>Chryseobacterium group</taxon>
        <taxon>Soonwooa</taxon>
    </lineage>
</organism>
<accession>A0A1T5DKG3</accession>
<dbReference type="Proteomes" id="UP000191112">
    <property type="component" value="Unassembled WGS sequence"/>
</dbReference>
<reference evidence="3 4" key="1">
    <citation type="submission" date="2017-02" db="EMBL/GenBank/DDBJ databases">
        <authorList>
            <person name="Peterson S.W."/>
        </authorList>
    </citation>
    <scope>NUCLEOTIDE SEQUENCE [LARGE SCALE GENOMIC DNA]</scope>
    <source>
        <strain evidence="3 4">DSM 22323</strain>
    </source>
</reference>
<feature type="chain" id="PRO_5010546505" evidence="1">
    <location>
        <begin position="20"/>
        <end position="189"/>
    </location>
</feature>
<evidence type="ECO:0000313" key="3">
    <source>
        <dbReference type="EMBL" id="SKB72238.1"/>
    </source>
</evidence>